<protein>
    <submittedName>
        <fullName evidence="1">Uncharacterized protein</fullName>
    </submittedName>
</protein>
<dbReference type="EMBL" id="CM044705">
    <property type="protein sequence ID" value="KAI5663836.1"/>
    <property type="molecule type" value="Genomic_DNA"/>
</dbReference>
<gene>
    <name evidence="1" type="ORF">M9H77_23159</name>
</gene>
<comment type="caution">
    <text evidence="1">The sequence shown here is derived from an EMBL/GenBank/DDBJ whole genome shotgun (WGS) entry which is preliminary data.</text>
</comment>
<reference evidence="2" key="1">
    <citation type="journal article" date="2023" name="Nat. Plants">
        <title>Single-cell RNA sequencing provides a high-resolution roadmap for understanding the multicellular compartmentation of specialized metabolism.</title>
        <authorList>
            <person name="Sun S."/>
            <person name="Shen X."/>
            <person name="Li Y."/>
            <person name="Li Y."/>
            <person name="Wang S."/>
            <person name="Li R."/>
            <person name="Zhang H."/>
            <person name="Shen G."/>
            <person name="Guo B."/>
            <person name="Wei J."/>
            <person name="Xu J."/>
            <person name="St-Pierre B."/>
            <person name="Chen S."/>
            <person name="Sun C."/>
        </authorList>
    </citation>
    <scope>NUCLEOTIDE SEQUENCE [LARGE SCALE GENOMIC DNA]</scope>
</reference>
<accession>A0ACC0ASX6</accession>
<keyword evidence="2" id="KW-1185">Reference proteome</keyword>
<sequence length="263" mass="30263">MEQEWRREWERRISYSHHIIHEWAVQNFRSMGLDPLQMPPLEPPPKWQMHDREVALGRNFPSPFGGFFVVRTLFYRDKKNGTTSATWRTENTSIVPSMDLTVVELHAAESNGIARFRMLDGICLRMCNYVSQLEYGTNYLEALIICETKIYDPFVVFEGIGSCRGYEFGATMAVLYRFMGGTARQKMKSIGGSNFVWDVFEDGRLRIPGTPQTSILSIELLEDGDALCLINGIPLEKFIPSVPEFRTYKEFIENRLMGPLTPI</sequence>
<evidence type="ECO:0000313" key="1">
    <source>
        <dbReference type="EMBL" id="KAI5663836.1"/>
    </source>
</evidence>
<organism evidence="1 2">
    <name type="scientific">Catharanthus roseus</name>
    <name type="common">Madagascar periwinkle</name>
    <name type="synonym">Vinca rosea</name>
    <dbReference type="NCBI Taxonomy" id="4058"/>
    <lineage>
        <taxon>Eukaryota</taxon>
        <taxon>Viridiplantae</taxon>
        <taxon>Streptophyta</taxon>
        <taxon>Embryophyta</taxon>
        <taxon>Tracheophyta</taxon>
        <taxon>Spermatophyta</taxon>
        <taxon>Magnoliopsida</taxon>
        <taxon>eudicotyledons</taxon>
        <taxon>Gunneridae</taxon>
        <taxon>Pentapetalae</taxon>
        <taxon>asterids</taxon>
        <taxon>lamiids</taxon>
        <taxon>Gentianales</taxon>
        <taxon>Apocynaceae</taxon>
        <taxon>Rauvolfioideae</taxon>
        <taxon>Vinceae</taxon>
        <taxon>Catharanthinae</taxon>
        <taxon>Catharanthus</taxon>
    </lineage>
</organism>
<evidence type="ECO:0000313" key="2">
    <source>
        <dbReference type="Proteomes" id="UP001060085"/>
    </source>
</evidence>
<proteinExistence type="predicted"/>
<name>A0ACC0ASX6_CATRO</name>
<dbReference type="Proteomes" id="UP001060085">
    <property type="component" value="Linkage Group LG05"/>
</dbReference>